<feature type="domain" description="Pyrrolo-quinoline quinone repeat" evidence="12">
    <location>
        <begin position="40"/>
        <end position="378"/>
    </location>
</feature>
<dbReference type="SUPFAM" id="SSF50998">
    <property type="entry name" value="Quinoprotein alcohol dehydrogenase-like"/>
    <property type="match status" value="1"/>
</dbReference>
<comment type="caution">
    <text evidence="13">The sequence shown here is derived from an EMBL/GenBank/DDBJ whole genome shotgun (WGS) entry which is preliminary data.</text>
</comment>
<gene>
    <name evidence="13" type="ORF">DM484_11430</name>
</gene>
<dbReference type="GO" id="GO:0070968">
    <property type="term" value="F:pyrroloquinoline quinone binding"/>
    <property type="evidence" value="ECO:0007669"/>
    <property type="project" value="UniProtKB-ARBA"/>
</dbReference>
<dbReference type="SMART" id="SM00564">
    <property type="entry name" value="PQQ"/>
    <property type="match status" value="6"/>
</dbReference>
<feature type="signal peptide" evidence="11">
    <location>
        <begin position="1"/>
        <end position="26"/>
    </location>
</feature>
<feature type="binding site" evidence="7">
    <location>
        <position position="81"/>
    </location>
    <ligand>
        <name>pyrroloquinoline quinone</name>
        <dbReference type="ChEBI" id="CHEBI:58442"/>
    </ligand>
</feature>
<organism evidence="13 14">
    <name type="scientific">Candidatus Methylumidiphilus alinenensis</name>
    <dbReference type="NCBI Taxonomy" id="2202197"/>
    <lineage>
        <taxon>Bacteria</taxon>
        <taxon>Pseudomonadati</taxon>
        <taxon>Pseudomonadota</taxon>
        <taxon>Gammaproteobacteria</taxon>
        <taxon>Methylococcales</taxon>
        <taxon>Candidatus Methylumidiphilus</taxon>
    </lineage>
</organism>
<evidence type="ECO:0000256" key="7">
    <source>
        <dbReference type="PIRSR" id="PIRSR617512-2"/>
    </source>
</evidence>
<keyword evidence="2 8" id="KW-0479">Metal-binding</keyword>
<name>A0A2W4R614_9GAMM</name>
<accession>A0A2W4R614</accession>
<evidence type="ECO:0000313" key="13">
    <source>
        <dbReference type="EMBL" id="PZN79382.1"/>
    </source>
</evidence>
<evidence type="ECO:0000256" key="2">
    <source>
        <dbReference type="ARBA" id="ARBA00022723"/>
    </source>
</evidence>
<evidence type="ECO:0000256" key="11">
    <source>
        <dbReference type="SAM" id="SignalP"/>
    </source>
</evidence>
<feature type="binding site" evidence="8">
    <location>
        <position position="289"/>
    </location>
    <ligand>
        <name>Ca(2+)</name>
        <dbReference type="ChEBI" id="CHEBI:29108"/>
    </ligand>
</feature>
<dbReference type="GO" id="GO:0020037">
    <property type="term" value="F:heme binding"/>
    <property type="evidence" value="ECO:0007669"/>
    <property type="project" value="UniProtKB-ARBA"/>
</dbReference>
<proteinExistence type="inferred from homology"/>
<dbReference type="InterPro" id="IPR018391">
    <property type="entry name" value="PQQ_b-propeller_rpt"/>
</dbReference>
<dbReference type="GO" id="GO:0005509">
    <property type="term" value="F:calcium ion binding"/>
    <property type="evidence" value="ECO:0007669"/>
    <property type="project" value="InterPro"/>
</dbReference>
<keyword evidence="5" id="KW-0560">Oxidoreductase</keyword>
<feature type="disulfide bond" evidence="9">
    <location>
        <begin position="133"/>
        <end position="134"/>
    </location>
</feature>
<evidence type="ECO:0000256" key="5">
    <source>
        <dbReference type="ARBA" id="ARBA00023002"/>
    </source>
</evidence>
<dbReference type="EMBL" id="QJPH01000301">
    <property type="protein sequence ID" value="PZN79382.1"/>
    <property type="molecule type" value="Genomic_DNA"/>
</dbReference>
<feature type="binding site" evidence="7">
    <location>
        <position position="183"/>
    </location>
    <ligand>
        <name>pyrroloquinoline quinone</name>
        <dbReference type="ChEBI" id="CHEBI:58442"/>
    </ligand>
</feature>
<comment type="cofactor">
    <cofactor evidence="7">
        <name>pyrroloquinoline quinone</name>
        <dbReference type="ChEBI" id="CHEBI:58442"/>
    </cofactor>
    <text evidence="7">Binds 1 PQQ group per subunit.</text>
</comment>
<dbReference type="GO" id="GO:0016020">
    <property type="term" value="C:membrane"/>
    <property type="evidence" value="ECO:0007669"/>
    <property type="project" value="InterPro"/>
</dbReference>
<dbReference type="Pfam" id="PF01011">
    <property type="entry name" value="PQQ"/>
    <property type="match status" value="2"/>
</dbReference>
<keyword evidence="3 11" id="KW-0732">Signal</keyword>
<dbReference type="PROSITE" id="PS00364">
    <property type="entry name" value="BACTERIAL_PQQ_2"/>
    <property type="match status" value="1"/>
</dbReference>
<evidence type="ECO:0000256" key="6">
    <source>
        <dbReference type="PIRSR" id="PIRSR617512-1"/>
    </source>
</evidence>
<evidence type="ECO:0000259" key="12">
    <source>
        <dbReference type="Pfam" id="PF01011"/>
    </source>
</evidence>
<dbReference type="InterPro" id="IPR017512">
    <property type="entry name" value="PQQ_MeOH/EtOH_DH"/>
</dbReference>
<feature type="binding site" evidence="7">
    <location>
        <position position="269"/>
    </location>
    <ligand>
        <name>pyrroloquinoline quinone</name>
        <dbReference type="ChEBI" id="CHEBI:58442"/>
    </ligand>
</feature>
<sequence length="635" mass="68069">MKKTVNNWLVATSVAALLAAPSISQANAEVEALAKDTKNWATWGGDYYGTRYSTLTEINKDTAKNLQPVWTFSTGALRGHEGGPLVVGGLIYIHTGYPHKVYALNQDTQSVVWEYQYAADAGTDQTQVIGVMCCDVVNRGLAYGDGKIFLAQGDATLIALDAKTGKLVWKIKNGDTKKGETNTNAPIVVKDKVITGISGGEYGVRGFLAAYNTKDGSLAWKAYSTGPDAEMKIDPEKTTTWTDGKMAPVGKDSSLKTWQGDQWKIGGGTTWGWYSYDPKLNLVYYGSGNPSTWNPVQRPGDNKWSMTIWARDADTGAAKWVYQMTPHDEWDYDGINEMTLIDQDAKGIDGKVHTKLLTHFDRNGLGYTLDRETGELLVAQKFDKATNWTTGVDPKSGVPAVNPKYSTQTGGEDKAQGAGPDGKPGTADDDLVCPSAMGAKNQPPVAYSPKTKLIYIPGNHTCMTYEPFQVEYTAGQPYVGATLNIFPAGHDVKTGEKNNSTDMGSFTAWDPATGTVAWNISEPFSLWGGLVATAGDVVIYGTLEGYLKVRDANTGAELYRFKTPSGIIGNVSTWAHNGKQYVGVLSGLGGWAGVGEAAGLDEDTAGLGAVGAYKSLKAHTKLGGVFTVFALPSAK</sequence>
<dbReference type="FunFam" id="2.140.10.10:FF:000003">
    <property type="entry name" value="Methanol dehydrogenase, large subunit"/>
    <property type="match status" value="1"/>
</dbReference>
<evidence type="ECO:0000256" key="1">
    <source>
        <dbReference type="ARBA" id="ARBA00008156"/>
    </source>
</evidence>
<feature type="binding site" evidence="7">
    <location>
        <position position="139"/>
    </location>
    <ligand>
        <name>pyrroloquinoline quinone</name>
        <dbReference type="ChEBI" id="CHEBI:58442"/>
    </ligand>
</feature>
<evidence type="ECO:0000256" key="4">
    <source>
        <dbReference type="ARBA" id="ARBA00022891"/>
    </source>
</evidence>
<dbReference type="Gene3D" id="2.140.10.10">
    <property type="entry name" value="Quinoprotein alcohol dehydrogenase-like superfamily"/>
    <property type="match status" value="1"/>
</dbReference>
<comment type="similarity">
    <text evidence="1">Belongs to the bacterial PQQ dehydrogenase family.</text>
</comment>
<dbReference type="GO" id="GO:0030288">
    <property type="term" value="C:outer membrane-bounded periplasmic space"/>
    <property type="evidence" value="ECO:0007669"/>
    <property type="project" value="InterPro"/>
</dbReference>
<feature type="domain" description="Pyrrolo-quinoline quinone repeat" evidence="12">
    <location>
        <begin position="490"/>
        <end position="582"/>
    </location>
</feature>
<dbReference type="InterPro" id="IPR011047">
    <property type="entry name" value="Quinoprotein_ADH-like_sf"/>
</dbReference>
<feature type="region of interest" description="Disordered" evidence="10">
    <location>
        <begin position="393"/>
        <end position="430"/>
    </location>
</feature>
<dbReference type="GO" id="GO:0016614">
    <property type="term" value="F:oxidoreductase activity, acting on CH-OH group of donors"/>
    <property type="evidence" value="ECO:0007669"/>
    <property type="project" value="InterPro"/>
</dbReference>
<evidence type="ECO:0000256" key="9">
    <source>
        <dbReference type="PIRSR" id="PIRSR617512-4"/>
    </source>
</evidence>
<feature type="active site" description="Proton acceptor" evidence="6">
    <location>
        <position position="331"/>
    </location>
</feature>
<keyword evidence="4 7" id="KW-0634">PQQ</keyword>
<dbReference type="InterPro" id="IPR002372">
    <property type="entry name" value="PQQ_rpt_dom"/>
</dbReference>
<comment type="cofactor">
    <cofactor evidence="8">
        <name>Ca(2+)</name>
        <dbReference type="ChEBI" id="CHEBI:29108"/>
    </cofactor>
    <text evidence="8">Binds 1 Ca(2+) ion per subunit.</text>
</comment>
<keyword evidence="9" id="KW-1015">Disulfide bond</keyword>
<evidence type="ECO:0000256" key="8">
    <source>
        <dbReference type="PIRSR" id="PIRSR617512-3"/>
    </source>
</evidence>
<dbReference type="Proteomes" id="UP000249396">
    <property type="component" value="Unassembled WGS sequence"/>
</dbReference>
<dbReference type="InterPro" id="IPR001479">
    <property type="entry name" value="Quinoprotein_DH_CS"/>
</dbReference>
<evidence type="ECO:0000256" key="10">
    <source>
        <dbReference type="SAM" id="MobiDB-lite"/>
    </source>
</evidence>
<reference evidence="13 14" key="1">
    <citation type="journal article" date="2018" name="Aquat. Microb. Ecol.">
        <title>Gammaproteobacterial methanotrophs dominate.</title>
        <authorList>
            <person name="Rissanen A.J."/>
            <person name="Saarenheimo J."/>
            <person name="Tiirola M."/>
            <person name="Peura S."/>
            <person name="Aalto S.L."/>
            <person name="Karvinen A."/>
            <person name="Nykanen H."/>
        </authorList>
    </citation>
    <scope>NUCLEOTIDE SEQUENCE [LARGE SCALE GENOMIC DNA]</scope>
    <source>
        <strain evidence="13">AMbin10</strain>
    </source>
</reference>
<feature type="binding site" evidence="8">
    <location>
        <position position="201"/>
    </location>
    <ligand>
        <name>Ca(2+)</name>
        <dbReference type="ChEBI" id="CHEBI:29108"/>
    </ligand>
</feature>
<evidence type="ECO:0000256" key="3">
    <source>
        <dbReference type="ARBA" id="ARBA00022729"/>
    </source>
</evidence>
<protein>
    <submittedName>
        <fullName evidence="13">PQQ-dependent dehydrogenase, methanol/ethanol family</fullName>
    </submittedName>
</protein>
<feature type="binding site" evidence="8">
    <location>
        <position position="331"/>
    </location>
    <ligand>
        <name>Ca(2+)</name>
        <dbReference type="ChEBI" id="CHEBI:29108"/>
    </ligand>
</feature>
<dbReference type="AlphaFoldDB" id="A0A2W4R614"/>
<keyword evidence="8" id="KW-0106">Calcium</keyword>
<feature type="chain" id="PRO_5015861998" evidence="11">
    <location>
        <begin position="27"/>
        <end position="635"/>
    </location>
</feature>
<evidence type="ECO:0000313" key="14">
    <source>
        <dbReference type="Proteomes" id="UP000249396"/>
    </source>
</evidence>
<dbReference type="PANTHER" id="PTHR32303:SF4">
    <property type="entry name" value="QUINOPROTEIN GLUCOSE DEHYDROGENASE"/>
    <property type="match status" value="1"/>
</dbReference>
<dbReference type="PANTHER" id="PTHR32303">
    <property type="entry name" value="QUINOPROTEIN ALCOHOL DEHYDROGENASE (CYTOCHROME C)"/>
    <property type="match status" value="1"/>
</dbReference>
<dbReference type="NCBIfam" id="TIGR03075">
    <property type="entry name" value="PQQ_enz_alc_DH"/>
    <property type="match status" value="1"/>
</dbReference>